<evidence type="ECO:0000313" key="2">
    <source>
        <dbReference type="Proteomes" id="UP000057820"/>
    </source>
</evidence>
<organism evidence="1 2">
    <name type="scientific">Nocardia farcinica</name>
    <dbReference type="NCBI Taxonomy" id="37329"/>
    <lineage>
        <taxon>Bacteria</taxon>
        <taxon>Bacillati</taxon>
        <taxon>Actinomycetota</taxon>
        <taxon>Actinomycetes</taxon>
        <taxon>Mycobacteriales</taxon>
        <taxon>Nocardiaceae</taxon>
        <taxon>Nocardia</taxon>
    </lineage>
</organism>
<gene>
    <name evidence="1" type="ORF">ERS450000_06073</name>
</gene>
<evidence type="ECO:0000313" key="1">
    <source>
        <dbReference type="EMBL" id="CRY84531.1"/>
    </source>
</evidence>
<name>A0A0H5PQ66_NOCFR</name>
<geneLocation type="plasmid" evidence="1">
    <name>4</name>
</geneLocation>
<protein>
    <submittedName>
        <fullName evidence="1">Uncharacterized protein</fullName>
    </submittedName>
</protein>
<dbReference type="EMBL" id="LN868941">
    <property type="protein sequence ID" value="CRY84531.1"/>
    <property type="molecule type" value="Genomic_DNA"/>
</dbReference>
<dbReference type="KEGG" id="nfr:ERS450000_06073"/>
<reference evidence="2" key="1">
    <citation type="submission" date="2015-03" db="EMBL/GenBank/DDBJ databases">
        <authorList>
            <consortium name="Pathogen Informatics"/>
        </authorList>
    </citation>
    <scope>NUCLEOTIDE SEQUENCE [LARGE SCALE GENOMIC DNA]</scope>
    <source>
        <strain evidence="2">NCTC11134</strain>
        <plasmid evidence="2">4</plasmid>
    </source>
</reference>
<sequence>MTESWHCEAYGPEGVEVGARCFVAGELHERVCTDPGVCHRTMVAERQRVFRRMNELAAGGSPWAADLAQEFASPERILGGTDEDPSS</sequence>
<dbReference type="AlphaFoldDB" id="A0A0H5PQ66"/>
<accession>A0A0H5PQ66</accession>
<keyword evidence="1" id="KW-0614">Plasmid</keyword>
<dbReference type="Proteomes" id="UP000057820">
    <property type="component" value="Plasmid 4"/>
</dbReference>
<proteinExistence type="predicted"/>